<organism evidence="3 4">
    <name type="scientific">Lacihabitans soyangensis</name>
    <dbReference type="NCBI Taxonomy" id="869394"/>
    <lineage>
        <taxon>Bacteria</taxon>
        <taxon>Pseudomonadati</taxon>
        <taxon>Bacteroidota</taxon>
        <taxon>Cytophagia</taxon>
        <taxon>Cytophagales</taxon>
        <taxon>Leadbetterellaceae</taxon>
        <taxon>Lacihabitans</taxon>
    </lineage>
</organism>
<feature type="signal peptide" evidence="1">
    <location>
        <begin position="1"/>
        <end position="21"/>
    </location>
</feature>
<dbReference type="GO" id="GO:0016787">
    <property type="term" value="F:hydrolase activity"/>
    <property type="evidence" value="ECO:0007669"/>
    <property type="project" value="UniProtKB-KW"/>
</dbReference>
<dbReference type="EMBL" id="RJUF01000183">
    <property type="protein sequence ID" value="MCP9765419.1"/>
    <property type="molecule type" value="Genomic_DNA"/>
</dbReference>
<proteinExistence type="predicted"/>
<dbReference type="Gene3D" id="3.40.50.1820">
    <property type="entry name" value="alpha/beta hydrolase"/>
    <property type="match status" value="1"/>
</dbReference>
<dbReference type="InterPro" id="IPR000073">
    <property type="entry name" value="AB_hydrolase_1"/>
</dbReference>
<keyword evidence="4" id="KW-1185">Reference proteome</keyword>
<reference evidence="3 4" key="1">
    <citation type="submission" date="2018-11" db="EMBL/GenBank/DDBJ databases">
        <title>Novel bacteria species description.</title>
        <authorList>
            <person name="Han J.-H."/>
        </authorList>
    </citation>
    <scope>NUCLEOTIDE SEQUENCE [LARGE SCALE GENOMIC DNA]</scope>
    <source>
        <strain evidence="3 4">KCTC23259</strain>
    </source>
</reference>
<evidence type="ECO:0000256" key="1">
    <source>
        <dbReference type="SAM" id="SignalP"/>
    </source>
</evidence>
<evidence type="ECO:0000313" key="4">
    <source>
        <dbReference type="Proteomes" id="UP001204144"/>
    </source>
</evidence>
<evidence type="ECO:0000313" key="3">
    <source>
        <dbReference type="EMBL" id="MCP9765419.1"/>
    </source>
</evidence>
<dbReference type="InterPro" id="IPR022742">
    <property type="entry name" value="Hydrolase_4"/>
</dbReference>
<feature type="chain" id="PRO_5041916794" evidence="1">
    <location>
        <begin position="22"/>
        <end position="299"/>
    </location>
</feature>
<dbReference type="RefSeq" id="WP_255039112.1">
    <property type="nucleotide sequence ID" value="NZ_RJUF01000183.1"/>
</dbReference>
<dbReference type="PANTHER" id="PTHR12277">
    <property type="entry name" value="ALPHA/BETA HYDROLASE DOMAIN-CONTAINING PROTEIN"/>
    <property type="match status" value="1"/>
</dbReference>
<sequence length="299" mass="33304">MKIYRRYWSISLLYICCLACSMDSNFVKPFPFPNGTKKVTIFRGTPDSTKVFFDATTQTPTFVKNDDTLYKNINFESVFFKNSRGNKLNGWILSSKTTAPLPYVLAHFRGAGNGLIVNQSQSIFPLVEKGFKVLVFDYEGYGFSEGDASRRKLIADCEAALDFLNTKIDRSKTKLLIYGQSFGGNLAIAVAENSQDKIDGVITEGAFSSHKDIAAHDSGLGGRIFVKELYSAEKSVTKNKKPVLVIHSNEDEVVPFKHGQRIFSLANEPKAFLEIKGKHLEGSAKYGKEITEKIGAFFK</sequence>
<gene>
    <name evidence="3" type="ORF">EGI31_20990</name>
</gene>
<dbReference type="InterPro" id="IPR029058">
    <property type="entry name" value="AB_hydrolase_fold"/>
</dbReference>
<dbReference type="AlphaFoldDB" id="A0AAE3H7C6"/>
<keyword evidence="3" id="KW-0378">Hydrolase</keyword>
<dbReference type="Pfam" id="PF12146">
    <property type="entry name" value="Hydrolase_4"/>
    <property type="match status" value="1"/>
</dbReference>
<dbReference type="PRINTS" id="PR00111">
    <property type="entry name" value="ABHYDROLASE"/>
</dbReference>
<name>A0AAE3H7C6_9BACT</name>
<dbReference type="Proteomes" id="UP001204144">
    <property type="component" value="Unassembled WGS sequence"/>
</dbReference>
<comment type="caution">
    <text evidence="3">The sequence shown here is derived from an EMBL/GenBank/DDBJ whole genome shotgun (WGS) entry which is preliminary data.</text>
</comment>
<evidence type="ECO:0000259" key="2">
    <source>
        <dbReference type="Pfam" id="PF12146"/>
    </source>
</evidence>
<feature type="domain" description="Serine aminopeptidase S33" evidence="2">
    <location>
        <begin position="126"/>
        <end position="208"/>
    </location>
</feature>
<dbReference type="PANTHER" id="PTHR12277:SF81">
    <property type="entry name" value="PROTEIN ABHD13"/>
    <property type="match status" value="1"/>
</dbReference>
<protein>
    <submittedName>
        <fullName evidence="3">Alpha/beta fold hydrolase</fullName>
    </submittedName>
</protein>
<accession>A0AAE3H7C6</accession>
<dbReference type="SUPFAM" id="SSF53474">
    <property type="entry name" value="alpha/beta-Hydrolases"/>
    <property type="match status" value="1"/>
</dbReference>
<keyword evidence="1" id="KW-0732">Signal</keyword>